<name>A0A7C4QVR6_9PLAN</name>
<reference evidence="2" key="1">
    <citation type="journal article" date="2020" name="mSystems">
        <title>Genome- and Community-Level Interaction Insights into Carbon Utilization and Element Cycling Functions of Hydrothermarchaeota in Hydrothermal Sediment.</title>
        <authorList>
            <person name="Zhou Z."/>
            <person name="Liu Y."/>
            <person name="Xu W."/>
            <person name="Pan J."/>
            <person name="Luo Z.H."/>
            <person name="Li M."/>
        </authorList>
    </citation>
    <scope>NUCLEOTIDE SEQUENCE [LARGE SCALE GENOMIC DNA]</scope>
    <source>
        <strain evidence="2">SpSt-508</strain>
    </source>
</reference>
<dbReference type="PANTHER" id="PTHR30093">
    <property type="entry name" value="GENERAL SECRETION PATHWAY PROTEIN G"/>
    <property type="match status" value="1"/>
</dbReference>
<feature type="domain" description="DUF1559" evidence="1">
    <location>
        <begin position="39"/>
        <end position="329"/>
    </location>
</feature>
<gene>
    <name evidence="2" type="ORF">ENS64_10060</name>
</gene>
<protein>
    <submittedName>
        <fullName evidence="2">DUF1559 domain-containing protein</fullName>
    </submittedName>
</protein>
<evidence type="ECO:0000259" key="1">
    <source>
        <dbReference type="Pfam" id="PF07596"/>
    </source>
</evidence>
<dbReference type="Gene3D" id="3.30.700.10">
    <property type="entry name" value="Glycoprotein, Type 4 Pilin"/>
    <property type="match status" value="1"/>
</dbReference>
<dbReference type="InterPro" id="IPR045584">
    <property type="entry name" value="Pilin-like"/>
</dbReference>
<dbReference type="EMBL" id="DSVQ01000012">
    <property type="protein sequence ID" value="HGT39590.1"/>
    <property type="molecule type" value="Genomic_DNA"/>
</dbReference>
<dbReference type="AlphaFoldDB" id="A0A7C4QVR6"/>
<comment type="caution">
    <text evidence="2">The sequence shown here is derived from an EMBL/GenBank/DDBJ whole genome shotgun (WGS) entry which is preliminary data.</text>
</comment>
<accession>A0A7C4QVR6</accession>
<dbReference type="Pfam" id="PF07963">
    <property type="entry name" value="N_methyl"/>
    <property type="match status" value="1"/>
</dbReference>
<dbReference type="InterPro" id="IPR027558">
    <property type="entry name" value="Pre_pil_HX9DG_C"/>
</dbReference>
<proteinExistence type="predicted"/>
<evidence type="ECO:0000313" key="2">
    <source>
        <dbReference type="EMBL" id="HGT39590.1"/>
    </source>
</evidence>
<dbReference type="InterPro" id="IPR011453">
    <property type="entry name" value="DUF1559"/>
</dbReference>
<dbReference type="Pfam" id="PF07596">
    <property type="entry name" value="SBP_bac_10"/>
    <property type="match status" value="1"/>
</dbReference>
<sequence length="348" mass="37948">MLPAARKSRSCRPAFTLIELLVVIAIIAILIALLLPAVQQAREAARRTQCRNNLKQLGLAMHNYHDNFQQFAPSVMATIGDPNLTWSGGSKGGYMVRYLPYLDQAPLFNAINFSGLNVPWNAPNVEAQTDARGQLIRHTILPALQCPSEESDNIDGHSAKSNYACSMGNQAMPAWPSSGNNGIWAGAPCTLYPGNNFGTGAADHGSSWSANYISGVVARMNWAARIRDITDGTSNVIAAGEIRPQCGDQTRNGWMHFNSLWVATTAPINFPIVCVREPGWDQASAPPGMNACNHWQNWQTSQGFKSRHVGGAHFLMCDGAVKFITQNIDYITYQRLGDRRDGGVVGDF</sequence>
<dbReference type="InterPro" id="IPR012902">
    <property type="entry name" value="N_methyl_site"/>
</dbReference>
<dbReference type="SUPFAM" id="SSF54523">
    <property type="entry name" value="Pili subunits"/>
    <property type="match status" value="1"/>
</dbReference>
<organism evidence="2">
    <name type="scientific">Schlesneria paludicola</name>
    <dbReference type="NCBI Taxonomy" id="360056"/>
    <lineage>
        <taxon>Bacteria</taxon>
        <taxon>Pseudomonadati</taxon>
        <taxon>Planctomycetota</taxon>
        <taxon>Planctomycetia</taxon>
        <taxon>Planctomycetales</taxon>
        <taxon>Planctomycetaceae</taxon>
        <taxon>Schlesneria</taxon>
    </lineage>
</organism>
<dbReference type="PANTHER" id="PTHR30093:SF2">
    <property type="entry name" value="TYPE II SECRETION SYSTEM PROTEIN H"/>
    <property type="match status" value="1"/>
</dbReference>
<dbReference type="NCBIfam" id="TIGR02532">
    <property type="entry name" value="IV_pilin_GFxxxE"/>
    <property type="match status" value="1"/>
</dbReference>
<dbReference type="NCBIfam" id="TIGR04294">
    <property type="entry name" value="pre_pil_HX9DG"/>
    <property type="match status" value="1"/>
</dbReference>